<name>A0A1G6W737_9PSEU</name>
<proteinExistence type="predicted"/>
<dbReference type="STRING" id="530584.SAMN05421630_110220"/>
<evidence type="ECO:0000313" key="1">
    <source>
        <dbReference type="EMBL" id="SDD61628.1"/>
    </source>
</evidence>
<gene>
    <name evidence="1" type="ORF">SAMN05421630_110220</name>
</gene>
<organism evidence="1 2">
    <name type="scientific">Prauserella marina</name>
    <dbReference type="NCBI Taxonomy" id="530584"/>
    <lineage>
        <taxon>Bacteria</taxon>
        <taxon>Bacillati</taxon>
        <taxon>Actinomycetota</taxon>
        <taxon>Actinomycetes</taxon>
        <taxon>Pseudonocardiales</taxon>
        <taxon>Pseudonocardiaceae</taxon>
        <taxon>Prauserella</taxon>
    </lineage>
</organism>
<reference evidence="1 2" key="1">
    <citation type="submission" date="2016-10" db="EMBL/GenBank/DDBJ databases">
        <authorList>
            <person name="de Groot N.N."/>
        </authorList>
    </citation>
    <scope>NUCLEOTIDE SEQUENCE [LARGE SCALE GENOMIC DNA]</scope>
    <source>
        <strain evidence="1 2">CGMCC 4.5506</strain>
    </source>
</reference>
<protein>
    <submittedName>
        <fullName evidence="1">Uncharacterized protein</fullName>
    </submittedName>
</protein>
<sequence length="32" mass="3465">MTFGVKEEFFLLDAEASTPLPLAKAVLADSPR</sequence>
<accession>A0A1G6W737</accession>
<dbReference type="AlphaFoldDB" id="A0A1G6W737"/>
<evidence type="ECO:0000313" key="2">
    <source>
        <dbReference type="Proteomes" id="UP000199494"/>
    </source>
</evidence>
<keyword evidence="2" id="KW-1185">Reference proteome</keyword>
<dbReference type="EMBL" id="FMZE01000010">
    <property type="protein sequence ID" value="SDD61628.1"/>
    <property type="molecule type" value="Genomic_DNA"/>
</dbReference>
<dbReference type="Proteomes" id="UP000199494">
    <property type="component" value="Unassembled WGS sequence"/>
</dbReference>